<evidence type="ECO:0008006" key="5">
    <source>
        <dbReference type="Google" id="ProtNLM"/>
    </source>
</evidence>
<evidence type="ECO:0000313" key="3">
    <source>
        <dbReference type="EMBL" id="KAL0475033.1"/>
    </source>
</evidence>
<feature type="transmembrane region" description="Helical" evidence="2">
    <location>
        <begin position="247"/>
        <end position="271"/>
    </location>
</feature>
<feature type="transmembrane region" description="Helical" evidence="2">
    <location>
        <begin position="170"/>
        <end position="191"/>
    </location>
</feature>
<feature type="transmembrane region" description="Helical" evidence="2">
    <location>
        <begin position="346"/>
        <end position="368"/>
    </location>
</feature>
<accession>A0ABR3DRW4</accession>
<evidence type="ECO:0000256" key="1">
    <source>
        <dbReference type="SAM" id="MobiDB-lite"/>
    </source>
</evidence>
<dbReference type="PANTHER" id="PTHR33927:SF3">
    <property type="entry name" value="INTEGRAL MEMBRANE PROTEIN TMPA"/>
    <property type="match status" value="1"/>
</dbReference>
<proteinExistence type="predicted"/>
<feature type="compositionally biased region" description="Polar residues" evidence="1">
    <location>
        <begin position="103"/>
        <end position="122"/>
    </location>
</feature>
<keyword evidence="2" id="KW-0812">Transmembrane</keyword>
<feature type="transmembrane region" description="Helical" evidence="2">
    <location>
        <begin position="314"/>
        <end position="334"/>
    </location>
</feature>
<keyword evidence="2" id="KW-1133">Transmembrane helix</keyword>
<dbReference type="EMBL" id="JAVLET010000001">
    <property type="protein sequence ID" value="KAL0475033.1"/>
    <property type="molecule type" value="Genomic_DNA"/>
</dbReference>
<sequence length="578" mass="64822">MYGSRDDGLSMLIYHGTIPLSSAPSQVQVDRNLFHHIFQRPSPKLHPSESVVEITIRQPIMEDKPHTSPVEEKPSPAGITVTIETTTTPNDPSGKKFGHTRQNDSVSSTFSQASAISTSSTNSEKPLIVNEKRLTYQSTCPTIVDLEAQTEEDEYKQKPLGRVRYTILTIYRRLFTVAFMGNAIAFIIMMIKGAAPMDLVNAAAVNIAVCGLCRQPLVINALFLIFGSIPRSAPIRIRRLACKIFHFGGVHSGTGVASVIWYIGFAAVFTYNYTPSVINTTVLTFVWLVLGFLLSIVIVAYPTFRMRLHDYFELTHRFANWIILVLFWILLILLGKQQANLGHFLLHLPAFWIIIVLTLATIHPWLLLRKIPVKPEPLSAHAIRLHFSHTEVVFGQGISVAKHPLKDWHSFACFTDKFDTPDAKFSCIVSKVGDWTKSTINDQPTHLWKRGVPTYGFGYVLRMFPKIIVVTTGSGIGPCLSFIEDANRPDMRVIWQTKSPLKTYGQRTLDLVHRMDSNPVILDTSITGRVDMLPIVLRLFKEFNAEAVCCISNPMMTKKIVHGCEMRGIPAYGPIFDS</sequence>
<feature type="transmembrane region" description="Helical" evidence="2">
    <location>
        <begin position="203"/>
        <end position="226"/>
    </location>
</feature>
<feature type="region of interest" description="Disordered" evidence="1">
    <location>
        <begin position="84"/>
        <end position="122"/>
    </location>
</feature>
<protein>
    <recommendedName>
        <fullName evidence="5">Integral membrane protein TmpA</fullName>
    </recommendedName>
</protein>
<organism evidence="3 4">
    <name type="scientific">Neurospora intermedia</name>
    <dbReference type="NCBI Taxonomy" id="5142"/>
    <lineage>
        <taxon>Eukaryota</taxon>
        <taxon>Fungi</taxon>
        <taxon>Dikarya</taxon>
        <taxon>Ascomycota</taxon>
        <taxon>Pezizomycotina</taxon>
        <taxon>Sordariomycetes</taxon>
        <taxon>Sordariomycetidae</taxon>
        <taxon>Sordariales</taxon>
        <taxon>Sordariaceae</taxon>
        <taxon>Neurospora</taxon>
    </lineage>
</organism>
<dbReference type="Proteomes" id="UP001451303">
    <property type="component" value="Unassembled WGS sequence"/>
</dbReference>
<gene>
    <name evidence="3" type="ORF">QR685DRAFT_31905</name>
</gene>
<reference evidence="3 4" key="1">
    <citation type="submission" date="2023-09" db="EMBL/GenBank/DDBJ databases">
        <title>Multi-omics analysis of a traditional fermented food reveals byproduct-associated fungal strains for waste-to-food upcycling.</title>
        <authorList>
            <consortium name="Lawrence Berkeley National Laboratory"/>
            <person name="Rekdal V.M."/>
            <person name="Villalobos-Escobedo J.M."/>
            <person name="Rodriguez-Valeron N."/>
            <person name="Garcia M.O."/>
            <person name="Vasquez D.P."/>
            <person name="Damayanti I."/>
            <person name="Sorensen P.M."/>
            <person name="Baidoo E.E."/>
            <person name="De Carvalho A.C."/>
            <person name="Riley R."/>
            <person name="Lipzen A."/>
            <person name="He G."/>
            <person name="Yan M."/>
            <person name="Haridas S."/>
            <person name="Daum C."/>
            <person name="Yoshinaga Y."/>
            <person name="Ng V."/>
            <person name="Grigoriev I.V."/>
            <person name="Munk R."/>
            <person name="Nuraida L."/>
            <person name="Wijaya C.H."/>
            <person name="Morales P.-C."/>
            <person name="Keasling J.D."/>
        </authorList>
    </citation>
    <scope>NUCLEOTIDE SEQUENCE [LARGE SCALE GENOMIC DNA]</scope>
    <source>
        <strain evidence="3 4">FGSC 2613</strain>
    </source>
</reference>
<evidence type="ECO:0000313" key="4">
    <source>
        <dbReference type="Proteomes" id="UP001451303"/>
    </source>
</evidence>
<dbReference type="PANTHER" id="PTHR33927">
    <property type="entry name" value="TRANSMEMBRANE PROTEIN"/>
    <property type="match status" value="1"/>
</dbReference>
<feature type="transmembrane region" description="Helical" evidence="2">
    <location>
        <begin position="277"/>
        <end position="302"/>
    </location>
</feature>
<dbReference type="InterPro" id="IPR052979">
    <property type="entry name" value="Adenylate-forming_domain"/>
</dbReference>
<name>A0ABR3DRW4_NEUIN</name>
<evidence type="ECO:0000256" key="2">
    <source>
        <dbReference type="SAM" id="Phobius"/>
    </source>
</evidence>
<keyword evidence="2" id="KW-0472">Membrane</keyword>
<keyword evidence="4" id="KW-1185">Reference proteome</keyword>
<comment type="caution">
    <text evidence="3">The sequence shown here is derived from an EMBL/GenBank/DDBJ whole genome shotgun (WGS) entry which is preliminary data.</text>
</comment>